<dbReference type="InterPro" id="IPR011907">
    <property type="entry name" value="RNase_III"/>
</dbReference>
<dbReference type="GO" id="GO:0030422">
    <property type="term" value="P:siRNA processing"/>
    <property type="evidence" value="ECO:0007669"/>
    <property type="project" value="InterPro"/>
</dbReference>
<dbReference type="Pfam" id="PF00270">
    <property type="entry name" value="DEAD"/>
    <property type="match status" value="1"/>
</dbReference>
<feature type="domain" description="Helicase C-terminal" evidence="22">
    <location>
        <begin position="362"/>
        <end position="547"/>
    </location>
</feature>
<dbReference type="PROSITE" id="PS51192">
    <property type="entry name" value="HELICASE_ATP_BIND_1"/>
    <property type="match status" value="1"/>
</dbReference>
<dbReference type="PANTHER" id="PTHR14950">
    <property type="entry name" value="DICER-RELATED"/>
    <property type="match status" value="1"/>
</dbReference>
<dbReference type="CDD" id="cd18034">
    <property type="entry name" value="DEXHc_dicer"/>
    <property type="match status" value="1"/>
</dbReference>
<reference evidence="24 25" key="1">
    <citation type="journal article" date="2018" name="Gigascience">
        <title>Genomes of trombidid mites reveal novel predicted allergens and laterally-transferred genes associated with secondary metabolism.</title>
        <authorList>
            <person name="Dong X."/>
            <person name="Chaisiri K."/>
            <person name="Xia D."/>
            <person name="Armstrong S.D."/>
            <person name="Fang Y."/>
            <person name="Donnelly M.J."/>
            <person name="Kadowaki T."/>
            <person name="McGarry J.W."/>
            <person name="Darby A.C."/>
            <person name="Makepeace B.L."/>
        </authorList>
    </citation>
    <scope>NUCLEOTIDE SEQUENCE [LARGE SCALE GENOMIC DNA]</scope>
    <source>
        <strain evidence="24">UoL-UT</strain>
    </source>
</reference>
<keyword evidence="25" id="KW-1185">Reference proteome</keyword>
<dbReference type="PROSITE" id="PS51327">
    <property type="entry name" value="DICER_DSRBF"/>
    <property type="match status" value="1"/>
</dbReference>
<keyword evidence="12 16" id="KW-0694">RNA-binding</keyword>
<dbReference type="Pfam" id="PF20932">
    <property type="entry name" value="Dicer_dsRBD"/>
    <property type="match status" value="1"/>
</dbReference>
<evidence type="ECO:0000256" key="11">
    <source>
        <dbReference type="ARBA" id="ARBA00022842"/>
    </source>
</evidence>
<dbReference type="GO" id="GO:0005737">
    <property type="term" value="C:cytoplasm"/>
    <property type="evidence" value="ECO:0007669"/>
    <property type="project" value="TreeGrafter"/>
</dbReference>
<feature type="domain" description="Helicase ATP-binding" evidence="21">
    <location>
        <begin position="21"/>
        <end position="200"/>
    </location>
</feature>
<evidence type="ECO:0000256" key="16">
    <source>
        <dbReference type="PROSITE-ProRule" id="PRU00657"/>
    </source>
</evidence>
<dbReference type="PANTHER" id="PTHR14950:SF37">
    <property type="entry name" value="ENDORIBONUCLEASE DICER"/>
    <property type="match status" value="1"/>
</dbReference>
<dbReference type="CDD" id="cd00593">
    <property type="entry name" value="RIBOc"/>
    <property type="match status" value="2"/>
</dbReference>
<dbReference type="SMART" id="SM00487">
    <property type="entry name" value="DEXDc"/>
    <property type="match status" value="1"/>
</dbReference>
<evidence type="ECO:0000256" key="13">
    <source>
        <dbReference type="ARBA" id="ARBA00023158"/>
    </source>
</evidence>
<comment type="cofactor">
    <cofactor evidence="1">
        <name>Mn(2+)</name>
        <dbReference type="ChEBI" id="CHEBI:29035"/>
    </cofactor>
</comment>
<evidence type="ECO:0000256" key="4">
    <source>
        <dbReference type="ARBA" id="ARBA00022723"/>
    </source>
</evidence>
<dbReference type="Pfam" id="PF20931">
    <property type="entry name" value="Dicer_platform"/>
    <property type="match status" value="1"/>
</dbReference>
<evidence type="ECO:0000256" key="12">
    <source>
        <dbReference type="ARBA" id="ARBA00022884"/>
    </source>
</evidence>
<dbReference type="InterPro" id="IPR014001">
    <property type="entry name" value="Helicase_ATP-bd"/>
</dbReference>
<feature type="domain" description="Dicer dsRNA-binding fold" evidence="23">
    <location>
        <begin position="572"/>
        <end position="664"/>
    </location>
</feature>
<accession>A0A443SV28</accession>
<dbReference type="PROSITE" id="PS51194">
    <property type="entry name" value="HELICASE_CTER"/>
    <property type="match status" value="1"/>
</dbReference>
<feature type="domain" description="PAZ" evidence="20">
    <location>
        <begin position="850"/>
        <end position="991"/>
    </location>
</feature>
<dbReference type="InterPro" id="IPR036389">
    <property type="entry name" value="RNase_III_sf"/>
</dbReference>
<dbReference type="GO" id="GO:0046872">
    <property type="term" value="F:metal ion binding"/>
    <property type="evidence" value="ECO:0007669"/>
    <property type="project" value="UniProtKB-KW"/>
</dbReference>
<dbReference type="SMART" id="SM00949">
    <property type="entry name" value="PAZ"/>
    <property type="match status" value="1"/>
</dbReference>
<dbReference type="Gene3D" id="1.10.1520.10">
    <property type="entry name" value="Ribonuclease III domain"/>
    <property type="match status" value="2"/>
</dbReference>
<name>A0A443SV28_9ACAR</name>
<dbReference type="SMART" id="SM00490">
    <property type="entry name" value="HELICc"/>
    <property type="match status" value="1"/>
</dbReference>
<dbReference type="GO" id="GO:0070578">
    <property type="term" value="C:RISC-loading complex"/>
    <property type="evidence" value="ECO:0007669"/>
    <property type="project" value="TreeGrafter"/>
</dbReference>
<evidence type="ECO:0000313" key="25">
    <source>
        <dbReference type="Proteomes" id="UP000288716"/>
    </source>
</evidence>
<dbReference type="SUPFAM" id="SSF52540">
    <property type="entry name" value="P-loop containing nucleoside triphosphate hydrolases"/>
    <property type="match status" value="1"/>
</dbReference>
<dbReference type="FunFam" id="1.10.1520.10:FF:000005">
    <property type="entry name" value="Putative endoribonuclease dicer"/>
    <property type="match status" value="1"/>
</dbReference>
<keyword evidence="10" id="KW-0067">ATP-binding</keyword>
<keyword evidence="6" id="KW-0547">Nucleotide-binding</keyword>
<dbReference type="Gene3D" id="3.30.160.20">
    <property type="match status" value="1"/>
</dbReference>
<feature type="domain" description="RNase III" evidence="19">
    <location>
        <begin position="1447"/>
        <end position="1648"/>
    </location>
</feature>
<feature type="region of interest" description="Disordered" evidence="17">
    <location>
        <begin position="1074"/>
        <end position="1094"/>
    </location>
</feature>
<evidence type="ECO:0000256" key="5">
    <source>
        <dbReference type="ARBA" id="ARBA00022737"/>
    </source>
</evidence>
<dbReference type="EMBL" id="NCKV01000184">
    <property type="protein sequence ID" value="RWS31367.1"/>
    <property type="molecule type" value="Genomic_DNA"/>
</dbReference>
<dbReference type="GO" id="GO:0031054">
    <property type="term" value="P:pre-miRNA processing"/>
    <property type="evidence" value="ECO:0007669"/>
    <property type="project" value="InterPro"/>
</dbReference>
<keyword evidence="11" id="KW-0460">Magnesium</keyword>
<feature type="compositionally biased region" description="Basic and acidic residues" evidence="17">
    <location>
        <begin position="1085"/>
        <end position="1094"/>
    </location>
</feature>
<evidence type="ECO:0000259" key="20">
    <source>
        <dbReference type="PROSITE" id="PS50821"/>
    </source>
</evidence>
<evidence type="ECO:0000256" key="17">
    <source>
        <dbReference type="SAM" id="MobiDB-lite"/>
    </source>
</evidence>
<dbReference type="SMART" id="SM00535">
    <property type="entry name" value="RIBOc"/>
    <property type="match status" value="2"/>
</dbReference>
<dbReference type="STRING" id="299467.A0A443SV28"/>
<dbReference type="Pfam" id="PF00636">
    <property type="entry name" value="Ribonuclease_3"/>
    <property type="match status" value="2"/>
</dbReference>
<dbReference type="InterPro" id="IPR044441">
    <property type="entry name" value="DICER_DSRM"/>
</dbReference>
<dbReference type="PROSITE" id="PS50137">
    <property type="entry name" value="DS_RBD"/>
    <property type="match status" value="1"/>
</dbReference>
<dbReference type="Proteomes" id="UP000288716">
    <property type="component" value="Unassembled WGS sequence"/>
</dbReference>
<dbReference type="OrthoDB" id="2392202at2759"/>
<dbReference type="Pfam" id="PF03368">
    <property type="entry name" value="Dicer_dimer"/>
    <property type="match status" value="1"/>
</dbReference>
<evidence type="ECO:0000256" key="6">
    <source>
        <dbReference type="ARBA" id="ARBA00022741"/>
    </source>
</evidence>
<evidence type="ECO:0000256" key="14">
    <source>
        <dbReference type="ARBA" id="ARBA00023211"/>
    </source>
</evidence>
<keyword evidence="14" id="KW-0464">Manganese</keyword>
<sequence length="1966" mass="223659">MFDTMPVDSNVFIPRPYQIEIFEMAKQQNTIVCLGTGTGKTFIAVMLIDHYSHQLRGDYEESGKRTIVIVPKVPLVHQQASFIRNHLYLEVGEYTGDMKSGTCDTWDKQFWIEELKKNHVLVMTAEIFRMMITHGIMSLSKVNLLILDEAHWAIGDHPYKEIMRCFDNCDEPPRILGLTASLINRKAKPKDIRKLIADLERTLKAKCETASDLRTVSKCGTKPEEVLWYYSSPKCIYKNRNVIKVVKEFESLMSFLSDLKTEDVHKSPMSISQIRKCLGTTAYILGSMGYWCGRQVSEMFISEFAETTAMLSNTEPIYSGLLSAASTVMNYLRGTINCILNNYCRRDRLIRFASPKLYALMDILREYKPLADESDSGQTDFASKPLCGIIFAERRAVVQVLYTWLQELAIADSENFGFLKVDFVLGHGGNTSGVGSRMSNKRQEDALSRFRKHECNLLIATSVLEEGLDVPRCNLVVRYDMPKSFREYIQSKGRARAEKARYVMLIENEETNANEIKSTLKEFVEIEQILMESCCGRESPTEQESEEFDDNLLPPFMPNKGDGAPRVTINSAIALVNRYCLKLPSDSFTKLAPHCVIEEINGGFFQCSIRLPINSPIRDVIYGQPMPNKKLAKKAAALEVCKRLHKEHELDDNLLPVGKEAIKDIADLGLDDFDDDNERGIKGQARPGTTKRRQYYTKRIASALTGPTPPADVECRLYVFNMKLTCPIPDEQNTRGRKITDPADTPRCLGLITNNPVPRIPSFPVFTRSGEVLVTLEETSHKSTFSTEELTRLRSFHHFLFHNVLRLDKDLVQFDSDSANCSFFVVPVLFNSNVENDEGTSVIDWNFVSKVEEYEKYDENELSEEQRQKFTFDKTLYEDAVVKPWYRRNKVQFYFYVAEITNLTPLSPFPDAGHESFEEYYKEKYNLRITNIEQNLLDVDHTSARLNLLTPRYVNRKGMTLPMSTQKTKKSKRENLQEKQILVPELCIVHPFPASFWRKVVCLPCILYRLNSLLVAEELRREVALSIRVGIVELPPNEKWPQLDFGWTLADVITQSNEEQTAITEDATVDVPHTEDWNSSFNADEVGKSDEKTDAMKSDSDFIIDHFDPAKYSCDDTHSISDDMDVALDVADMNDDDFNKLLSGGTITYPIGAWGDNLNDSKHKQIEIKELNDDGNPVEEDDFSCEYNVGVRVGSPSRFENHCSNWDTAWDDESTEVFNIGVPGLTTISGPKGFNLQELSEDLATCQEENWNVFDEYDSDDELPEEDDEAAEFDPYYERKPNNVAANSNKNKRDLVNDILVNGLLAEPSCVSVVESEENLFVGDLCASSKCDVVTPNDSVDVDNYFKIVPAQKENDDSFEKDCEDELIAEFSKLELFFNNENKVLPCDTIERINSVVFTKNEYESSKKHIPNKEPCFGELLSNREAVHVPASKFRFDPLKSDDAQSNGPNPSAILQALTMSNASDGINLERLETVGDSFLKYAVTAFLYCFCPSIHEGKLSFLRSRQISNYNLYRLGKLKRFGELMVATKFEPNDNWLPPGFMVPSGLEQALIDTGNDTAFDTRALKNVDWENLSELEMREKLVKLKSQMSVNVESQSVPLETFNDVDFATCTSQPVPYNILTQHSIPDKSIADCVEALIGAYLISSGAKGAMLFMKWLGLKVMHDDIDVLNQDTGDPFWHWLPKPKSPLIFDDLKAKDQLQRLYLGSGLDRFEKEVLRYEFRDKAYLVQAFTHNSYCDNYVTDCYQRLEFLGDAVLDFLITRHLYEDPQKHSPGVLTDLRSALVNNTFFATLAVRYDFQKFLKVSSCDLFRVISKFVEQCTSRKFITVGDENLYMAESECESSEEVEVPKALGDIFESVAGAIFLDSGMSLDSVWRVYYEMMKPEIERFSQKPPKSHIRELLEAQPQNAVFGKPEVIPGRKVRVVVEVFNEGKFVGIGRNKRLAKCTAAKRALRALRAKHQTLSS</sequence>
<dbReference type="FunFam" id="2.170.260.10:FF:000002">
    <property type="entry name" value="Putative Endoribonuclease Dicer"/>
    <property type="match status" value="1"/>
</dbReference>
<dbReference type="InterPro" id="IPR027417">
    <property type="entry name" value="P-loop_NTPase"/>
</dbReference>
<keyword evidence="13" id="KW-0943">RNA-mediated gene silencing</keyword>
<proteinExistence type="inferred from homology"/>
<evidence type="ECO:0000259" key="23">
    <source>
        <dbReference type="PROSITE" id="PS51327"/>
    </source>
</evidence>
<dbReference type="FunFam" id="1.10.1520.10:FF:000023">
    <property type="entry name" value="Endoribonuclease dcr-1"/>
    <property type="match status" value="1"/>
</dbReference>
<dbReference type="InterPro" id="IPR036085">
    <property type="entry name" value="PAZ_dom_sf"/>
</dbReference>
<dbReference type="GO" id="GO:0006309">
    <property type="term" value="P:apoptotic DNA fragmentation"/>
    <property type="evidence" value="ECO:0007669"/>
    <property type="project" value="TreeGrafter"/>
</dbReference>
<dbReference type="Gene3D" id="3.30.160.380">
    <property type="entry name" value="Dicer dimerisation domain"/>
    <property type="match status" value="1"/>
</dbReference>
<dbReference type="CDD" id="cd18802">
    <property type="entry name" value="SF2_C_dicer"/>
    <property type="match status" value="1"/>
</dbReference>
<keyword evidence="7" id="KW-0255">Endonuclease</keyword>
<dbReference type="InterPro" id="IPR038248">
    <property type="entry name" value="Dicer_dimer_sf"/>
</dbReference>
<evidence type="ECO:0000256" key="7">
    <source>
        <dbReference type="ARBA" id="ARBA00022759"/>
    </source>
</evidence>
<evidence type="ECO:0000259" key="22">
    <source>
        <dbReference type="PROSITE" id="PS51194"/>
    </source>
</evidence>
<dbReference type="GO" id="GO:0005524">
    <property type="term" value="F:ATP binding"/>
    <property type="evidence" value="ECO:0007669"/>
    <property type="project" value="UniProtKB-KW"/>
</dbReference>
<dbReference type="InterPro" id="IPR005034">
    <property type="entry name" value="Dicer_dimerisation"/>
</dbReference>
<dbReference type="GO" id="GO:0006364">
    <property type="term" value="P:rRNA processing"/>
    <property type="evidence" value="ECO:0007669"/>
    <property type="project" value="InterPro"/>
</dbReference>
<dbReference type="InterPro" id="IPR048512">
    <property type="entry name" value="Dicer_platform"/>
</dbReference>
<dbReference type="GO" id="GO:0005634">
    <property type="term" value="C:nucleus"/>
    <property type="evidence" value="ECO:0007669"/>
    <property type="project" value="TreeGrafter"/>
</dbReference>
<keyword evidence="9" id="KW-0347">Helicase</keyword>
<dbReference type="InterPro" id="IPR001650">
    <property type="entry name" value="Helicase_C-like"/>
</dbReference>
<keyword evidence="8" id="KW-0378">Hydrolase</keyword>
<dbReference type="GO" id="GO:0004525">
    <property type="term" value="F:ribonuclease III activity"/>
    <property type="evidence" value="ECO:0007669"/>
    <property type="project" value="UniProtKB-EC"/>
</dbReference>
<evidence type="ECO:0000256" key="10">
    <source>
        <dbReference type="ARBA" id="ARBA00022840"/>
    </source>
</evidence>
<keyword evidence="4" id="KW-0479">Metal-binding</keyword>
<protein>
    <submittedName>
        <fullName evidence="24">Endoribonuclease Dicer-like protein</fullName>
    </submittedName>
</protein>
<evidence type="ECO:0000256" key="1">
    <source>
        <dbReference type="ARBA" id="ARBA00001936"/>
    </source>
</evidence>
<organism evidence="24 25">
    <name type="scientific">Leptotrombidium deliense</name>
    <dbReference type="NCBI Taxonomy" id="299467"/>
    <lineage>
        <taxon>Eukaryota</taxon>
        <taxon>Metazoa</taxon>
        <taxon>Ecdysozoa</taxon>
        <taxon>Arthropoda</taxon>
        <taxon>Chelicerata</taxon>
        <taxon>Arachnida</taxon>
        <taxon>Acari</taxon>
        <taxon>Acariformes</taxon>
        <taxon>Trombidiformes</taxon>
        <taxon>Prostigmata</taxon>
        <taxon>Anystina</taxon>
        <taxon>Parasitengona</taxon>
        <taxon>Trombiculoidea</taxon>
        <taxon>Trombiculidae</taxon>
        <taxon>Leptotrombidium</taxon>
    </lineage>
</organism>
<dbReference type="InterPro" id="IPR000999">
    <property type="entry name" value="RNase_III_dom"/>
</dbReference>
<dbReference type="PROSITE" id="PS50821">
    <property type="entry name" value="PAZ"/>
    <property type="match status" value="1"/>
</dbReference>
<keyword evidence="5" id="KW-0677">Repeat</keyword>
<gene>
    <name evidence="24" type="ORF">B4U80_00063</name>
</gene>
<dbReference type="SUPFAM" id="SSF101690">
    <property type="entry name" value="PAZ domain"/>
    <property type="match status" value="1"/>
</dbReference>
<dbReference type="Pfam" id="PF02170">
    <property type="entry name" value="PAZ"/>
    <property type="match status" value="1"/>
</dbReference>
<evidence type="ECO:0000313" key="24">
    <source>
        <dbReference type="EMBL" id="RWS31367.1"/>
    </source>
</evidence>
<dbReference type="GO" id="GO:0004386">
    <property type="term" value="F:helicase activity"/>
    <property type="evidence" value="ECO:0007669"/>
    <property type="project" value="UniProtKB-KW"/>
</dbReference>
<dbReference type="Gene3D" id="3.40.50.300">
    <property type="entry name" value="P-loop containing nucleotide triphosphate hydrolases"/>
    <property type="match status" value="2"/>
</dbReference>
<feature type="domain" description="RNase III" evidence="19">
    <location>
        <begin position="1710"/>
        <end position="1869"/>
    </location>
</feature>
<comment type="similarity">
    <text evidence="15 16">Belongs to the helicase family. Dicer subfamily.</text>
</comment>
<dbReference type="HAMAP" id="MF_00104">
    <property type="entry name" value="RNase_III"/>
    <property type="match status" value="1"/>
</dbReference>
<dbReference type="GO" id="GO:0004530">
    <property type="term" value="F:deoxyribonuclease I activity"/>
    <property type="evidence" value="ECO:0007669"/>
    <property type="project" value="TreeGrafter"/>
</dbReference>
<dbReference type="SUPFAM" id="SSF54768">
    <property type="entry name" value="dsRNA-binding domain-like"/>
    <property type="match status" value="1"/>
</dbReference>
<dbReference type="GO" id="GO:0003723">
    <property type="term" value="F:RNA binding"/>
    <property type="evidence" value="ECO:0007669"/>
    <property type="project" value="UniProtKB-UniRule"/>
</dbReference>
<comment type="cofactor">
    <cofactor evidence="2">
        <name>Mg(2+)</name>
        <dbReference type="ChEBI" id="CHEBI:18420"/>
    </cofactor>
</comment>
<dbReference type="InterPro" id="IPR003100">
    <property type="entry name" value="PAZ_dom"/>
</dbReference>
<dbReference type="PROSITE" id="PS00517">
    <property type="entry name" value="RNASE_3_1"/>
    <property type="match status" value="1"/>
</dbReference>
<dbReference type="SMART" id="SM00358">
    <property type="entry name" value="DSRM"/>
    <property type="match status" value="1"/>
</dbReference>
<evidence type="ECO:0000256" key="2">
    <source>
        <dbReference type="ARBA" id="ARBA00001946"/>
    </source>
</evidence>
<evidence type="ECO:0000259" key="18">
    <source>
        <dbReference type="PROSITE" id="PS50137"/>
    </source>
</evidence>
<evidence type="ECO:0000256" key="8">
    <source>
        <dbReference type="ARBA" id="ARBA00022801"/>
    </source>
</evidence>
<dbReference type="FunFam" id="3.40.50.300:FF:000628">
    <property type="entry name" value="Endoribonuclease Dicer"/>
    <property type="match status" value="1"/>
</dbReference>
<dbReference type="VEuPathDB" id="VectorBase:LDEU000668"/>
<dbReference type="SUPFAM" id="SSF69065">
    <property type="entry name" value="RNase III domain-like"/>
    <property type="match status" value="2"/>
</dbReference>
<dbReference type="PROSITE" id="PS50142">
    <property type="entry name" value="RNASE_3_2"/>
    <property type="match status" value="2"/>
</dbReference>
<evidence type="ECO:0000259" key="19">
    <source>
        <dbReference type="PROSITE" id="PS50142"/>
    </source>
</evidence>
<evidence type="ECO:0000256" key="9">
    <source>
        <dbReference type="ARBA" id="ARBA00022806"/>
    </source>
</evidence>
<feature type="domain" description="DRBM" evidence="18">
    <location>
        <begin position="1937"/>
        <end position="1959"/>
    </location>
</feature>
<dbReference type="InterPro" id="IPR014720">
    <property type="entry name" value="dsRBD_dom"/>
</dbReference>
<dbReference type="Pfam" id="PF00271">
    <property type="entry name" value="Helicase_C"/>
    <property type="match status" value="1"/>
</dbReference>
<dbReference type="Gene3D" id="2.170.260.10">
    <property type="entry name" value="paz domain"/>
    <property type="match status" value="1"/>
</dbReference>
<evidence type="ECO:0000256" key="3">
    <source>
        <dbReference type="ARBA" id="ARBA00022722"/>
    </source>
</evidence>
<comment type="caution">
    <text evidence="24">The sequence shown here is derived from an EMBL/GenBank/DDBJ whole genome shotgun (WGS) entry which is preliminary data.</text>
</comment>
<dbReference type="InterPro" id="IPR011545">
    <property type="entry name" value="DEAD/DEAH_box_helicase_dom"/>
</dbReference>
<evidence type="ECO:0000256" key="15">
    <source>
        <dbReference type="ARBA" id="ARBA00035116"/>
    </source>
</evidence>
<evidence type="ECO:0000259" key="21">
    <source>
        <dbReference type="PROSITE" id="PS51192"/>
    </source>
</evidence>
<keyword evidence="3" id="KW-0540">Nuclease</keyword>